<dbReference type="Gene3D" id="3.30.1980.10">
    <property type="entry name" value="Hypothetical protein YunC"/>
    <property type="match status" value="1"/>
</dbReference>
<sequence>MVEIKTIHIQGNSFIGILLKLPKNMIYMITSTRCILAGEQFDINYFNRVKKQSRIVLVEDCDDFEDLLTSRVVKISDAAKALGVQEGMSGEAALVILNENQQ</sequence>
<evidence type="ECO:0000313" key="1">
    <source>
        <dbReference type="EMBL" id="MXQ73177.1"/>
    </source>
</evidence>
<dbReference type="AlphaFoldDB" id="A0A6N8UBZ7"/>
<keyword evidence="2" id="KW-1185">Reference proteome</keyword>
<dbReference type="EMBL" id="WUUQ01000001">
    <property type="protein sequence ID" value="MXQ73177.1"/>
    <property type="molecule type" value="Genomic_DNA"/>
</dbReference>
<reference evidence="1 2" key="1">
    <citation type="submission" date="2019-12" db="EMBL/GenBank/DDBJ databases">
        <authorList>
            <person name="Yang R."/>
        </authorList>
    </citation>
    <scope>NUCLEOTIDE SEQUENCE [LARGE SCALE GENOMIC DNA]</scope>
    <source>
        <strain evidence="1 2">DONG20-135</strain>
    </source>
</reference>
<dbReference type="InterPro" id="IPR036493">
    <property type="entry name" value="YunC_sf"/>
</dbReference>
<dbReference type="Pfam" id="PF08827">
    <property type="entry name" value="DUF1805"/>
    <property type="match status" value="1"/>
</dbReference>
<name>A0A6N8UBZ7_9FIRM</name>
<comment type="caution">
    <text evidence="1">The sequence shown here is derived from an EMBL/GenBank/DDBJ whole genome shotgun (WGS) entry which is preliminary data.</text>
</comment>
<proteinExistence type="predicted"/>
<dbReference type="InterPro" id="IPR014931">
    <property type="entry name" value="DUF1805"/>
</dbReference>
<evidence type="ECO:0000313" key="2">
    <source>
        <dbReference type="Proteomes" id="UP000434036"/>
    </source>
</evidence>
<reference evidence="1 2" key="2">
    <citation type="submission" date="2020-01" db="EMBL/GenBank/DDBJ databases">
        <title>Clostridiaceae sp. nov. isolated from the gut of human by culturomics.</title>
        <authorList>
            <person name="Chang Y."/>
        </authorList>
    </citation>
    <scope>NUCLEOTIDE SEQUENCE [LARGE SCALE GENOMIC DNA]</scope>
    <source>
        <strain evidence="1 2">DONG20-135</strain>
    </source>
</reference>
<gene>
    <name evidence="1" type="ORF">GSF08_04410</name>
</gene>
<organism evidence="1 2">
    <name type="scientific">Copranaerobaculum intestinale</name>
    <dbReference type="NCBI Taxonomy" id="2692629"/>
    <lineage>
        <taxon>Bacteria</taxon>
        <taxon>Bacillati</taxon>
        <taxon>Bacillota</taxon>
        <taxon>Erysipelotrichia</taxon>
        <taxon>Erysipelotrichales</taxon>
        <taxon>Erysipelotrichaceae</taxon>
        <taxon>Copranaerobaculum</taxon>
    </lineage>
</organism>
<accession>A0A6N8UBZ7</accession>
<dbReference type="SUPFAM" id="SSF102891">
    <property type="entry name" value="Hypothetical protein Ta1206"/>
    <property type="match status" value="1"/>
</dbReference>
<dbReference type="Proteomes" id="UP000434036">
    <property type="component" value="Unassembled WGS sequence"/>
</dbReference>
<protein>
    <submittedName>
        <fullName evidence="1">DUF1805 domain-containing protein</fullName>
    </submittedName>
</protein>
<dbReference type="RefSeq" id="WP_160624596.1">
    <property type="nucleotide sequence ID" value="NZ_WUUQ01000001.1"/>
</dbReference>